<name>A0A921FWN8_SPOPS</name>
<reference evidence="3" key="2">
    <citation type="submission" date="2021-09" db="EMBL/GenBank/DDBJ databases">
        <authorList>
            <person name="Gilroy R."/>
        </authorList>
    </citation>
    <scope>NUCLEOTIDE SEQUENCE</scope>
    <source>
        <strain evidence="3">CHK171-7178</strain>
    </source>
</reference>
<accession>A0A921FWN8</accession>
<comment type="function">
    <text evidence="2">Hydrolyzes RNA 2',3'-cyclic phosphodiester to an RNA 2'-phosphomonoester.</text>
</comment>
<feature type="active site" description="Proton donor" evidence="2">
    <location>
        <position position="42"/>
    </location>
</feature>
<dbReference type="HAMAP" id="MF_01940">
    <property type="entry name" value="RNA_CPDase"/>
    <property type="match status" value="1"/>
</dbReference>
<dbReference type="InterPro" id="IPR009097">
    <property type="entry name" value="Cyclic_Pdiesterase"/>
</dbReference>
<evidence type="ECO:0000256" key="1">
    <source>
        <dbReference type="ARBA" id="ARBA00022801"/>
    </source>
</evidence>
<dbReference type="NCBIfam" id="TIGR02258">
    <property type="entry name" value="2_5_ligase"/>
    <property type="match status" value="1"/>
</dbReference>
<dbReference type="EC" id="3.1.4.58" evidence="2"/>
<dbReference type="AlphaFoldDB" id="A0A921FWN8"/>
<evidence type="ECO:0000313" key="3">
    <source>
        <dbReference type="EMBL" id="HJF31205.1"/>
    </source>
</evidence>
<keyword evidence="1 2" id="KW-0378">Hydrolase</keyword>
<comment type="catalytic activity">
    <reaction evidence="2">
        <text>a 3'-end 2',3'-cyclophospho-ribonucleotide-RNA + H2O = a 3'-end 2'-phospho-ribonucleotide-RNA + H(+)</text>
        <dbReference type="Rhea" id="RHEA:11828"/>
        <dbReference type="Rhea" id="RHEA-COMP:10464"/>
        <dbReference type="Rhea" id="RHEA-COMP:17353"/>
        <dbReference type="ChEBI" id="CHEBI:15377"/>
        <dbReference type="ChEBI" id="CHEBI:15378"/>
        <dbReference type="ChEBI" id="CHEBI:83064"/>
        <dbReference type="ChEBI" id="CHEBI:173113"/>
        <dbReference type="EC" id="3.1.4.58"/>
    </reaction>
</comment>
<feature type="active site" description="Proton acceptor" evidence="2">
    <location>
        <position position="128"/>
    </location>
</feature>
<comment type="similarity">
    <text evidence="2">Belongs to the 2H phosphoesterase superfamily. ThpR family.</text>
</comment>
<dbReference type="InterPro" id="IPR004175">
    <property type="entry name" value="RNA_CPDase"/>
</dbReference>
<dbReference type="PANTHER" id="PTHR35561">
    <property type="entry name" value="RNA 2',3'-CYCLIC PHOSPHODIESTERASE"/>
    <property type="match status" value="1"/>
</dbReference>
<comment type="caution">
    <text evidence="3">The sequence shown here is derived from an EMBL/GenBank/DDBJ whole genome shotgun (WGS) entry which is preliminary data.</text>
</comment>
<dbReference type="Pfam" id="PF13563">
    <property type="entry name" value="2_5_RNA_ligase2"/>
    <property type="match status" value="1"/>
</dbReference>
<dbReference type="Gene3D" id="3.90.1140.10">
    <property type="entry name" value="Cyclic phosphodiesterase"/>
    <property type="match status" value="1"/>
</dbReference>
<feature type="short sequence motif" description="HXTX 1" evidence="2">
    <location>
        <begin position="42"/>
        <end position="45"/>
    </location>
</feature>
<reference evidence="3" key="1">
    <citation type="journal article" date="2021" name="PeerJ">
        <title>Extensive microbial diversity within the chicken gut microbiome revealed by metagenomics and culture.</title>
        <authorList>
            <person name="Gilroy R."/>
            <person name="Ravi A."/>
            <person name="Getino M."/>
            <person name="Pursley I."/>
            <person name="Horton D.L."/>
            <person name="Alikhan N.F."/>
            <person name="Baker D."/>
            <person name="Gharbi K."/>
            <person name="Hall N."/>
            <person name="Watson M."/>
            <person name="Adriaenssens E.M."/>
            <person name="Foster-Nyarko E."/>
            <person name="Jarju S."/>
            <person name="Secka A."/>
            <person name="Antonio M."/>
            <person name="Oren A."/>
            <person name="Chaudhuri R.R."/>
            <person name="La Ragione R."/>
            <person name="Hildebrand F."/>
            <person name="Pallen M.J."/>
        </authorList>
    </citation>
    <scope>NUCLEOTIDE SEQUENCE</scope>
    <source>
        <strain evidence="3">CHK171-7178</strain>
    </source>
</reference>
<dbReference type="SUPFAM" id="SSF55144">
    <property type="entry name" value="LigT-like"/>
    <property type="match status" value="1"/>
</dbReference>
<sequence>MQQHYFIGIKVPSTFKDQVEDFKKKYELDETYKVIPNIEDLHVTLFYVGAVGEQYLHTLKKRLAEVAAAHSSFSIYMDGLSYFGPSSGPRVVYLSVGQSPKLSALQKEVESTVAKQLDMPISDRFTPHVTIAKKRKTADKLSIQKEDFKPIEVPVYSFSLFTIHPKRSPKYEAIETFLLPKEY</sequence>
<organism evidence="3 4">
    <name type="scientific">Sporosarcina psychrophila</name>
    <name type="common">Bacillus psychrophilus</name>
    <dbReference type="NCBI Taxonomy" id="1476"/>
    <lineage>
        <taxon>Bacteria</taxon>
        <taxon>Bacillati</taxon>
        <taxon>Bacillota</taxon>
        <taxon>Bacilli</taxon>
        <taxon>Bacillales</taxon>
        <taxon>Caryophanaceae</taxon>
        <taxon>Sporosarcina</taxon>
    </lineage>
</organism>
<dbReference type="PANTHER" id="PTHR35561:SF1">
    <property type="entry name" value="RNA 2',3'-CYCLIC PHOSPHODIESTERASE"/>
    <property type="match status" value="1"/>
</dbReference>
<dbReference type="GO" id="GO:0008664">
    <property type="term" value="F:RNA 2',3'-cyclic 3'-phosphodiesterase activity"/>
    <property type="evidence" value="ECO:0007669"/>
    <property type="project" value="UniProtKB-EC"/>
</dbReference>
<gene>
    <name evidence="3" type="primary">thpR</name>
    <name evidence="3" type="ORF">K8V56_05425</name>
</gene>
<dbReference type="Proteomes" id="UP000698173">
    <property type="component" value="Unassembled WGS sequence"/>
</dbReference>
<evidence type="ECO:0000313" key="4">
    <source>
        <dbReference type="Proteomes" id="UP000698173"/>
    </source>
</evidence>
<dbReference type="EMBL" id="DYWT01000092">
    <property type="protein sequence ID" value="HJF31205.1"/>
    <property type="molecule type" value="Genomic_DNA"/>
</dbReference>
<dbReference type="GO" id="GO:0004113">
    <property type="term" value="F:2',3'-cyclic-nucleotide 3'-phosphodiesterase activity"/>
    <property type="evidence" value="ECO:0007669"/>
    <property type="project" value="InterPro"/>
</dbReference>
<protein>
    <recommendedName>
        <fullName evidence="2">RNA 2',3'-cyclic phosphodiesterase</fullName>
        <shortName evidence="2">RNA 2',3'-CPDase</shortName>
        <ecNumber evidence="2">3.1.4.58</ecNumber>
    </recommendedName>
</protein>
<proteinExistence type="inferred from homology"/>
<evidence type="ECO:0000256" key="2">
    <source>
        <dbReference type="HAMAP-Rule" id="MF_01940"/>
    </source>
</evidence>
<feature type="short sequence motif" description="HXTX 2" evidence="2">
    <location>
        <begin position="128"/>
        <end position="131"/>
    </location>
</feature>